<protein>
    <submittedName>
        <fullName evidence="2">Uncharacterized protein</fullName>
    </submittedName>
</protein>
<sequence length="94" mass="10174">MIWAVRTPIISTGPNRHDGISGNSSLAYKGGGDAAMFVVLFRLDRITPAMEFISKNTSKWLLSAFCLCAITNGIIGARYIFTMGKACKKENAGE</sequence>
<accession>A0A645GCS3</accession>
<feature type="transmembrane region" description="Helical" evidence="1">
    <location>
        <begin position="60"/>
        <end position="81"/>
    </location>
</feature>
<organism evidence="2">
    <name type="scientific">bioreactor metagenome</name>
    <dbReference type="NCBI Taxonomy" id="1076179"/>
    <lineage>
        <taxon>unclassified sequences</taxon>
        <taxon>metagenomes</taxon>
        <taxon>ecological metagenomes</taxon>
    </lineage>
</organism>
<name>A0A645GCS3_9ZZZZ</name>
<dbReference type="EMBL" id="VSSQ01072136">
    <property type="protein sequence ID" value="MPN23579.1"/>
    <property type="molecule type" value="Genomic_DNA"/>
</dbReference>
<keyword evidence="1" id="KW-0812">Transmembrane</keyword>
<dbReference type="AlphaFoldDB" id="A0A645GCS3"/>
<keyword evidence="1" id="KW-0472">Membrane</keyword>
<comment type="caution">
    <text evidence="2">The sequence shown here is derived from an EMBL/GenBank/DDBJ whole genome shotgun (WGS) entry which is preliminary data.</text>
</comment>
<evidence type="ECO:0000313" key="2">
    <source>
        <dbReference type="EMBL" id="MPN23579.1"/>
    </source>
</evidence>
<proteinExistence type="predicted"/>
<keyword evidence="1" id="KW-1133">Transmembrane helix</keyword>
<evidence type="ECO:0000256" key="1">
    <source>
        <dbReference type="SAM" id="Phobius"/>
    </source>
</evidence>
<gene>
    <name evidence="2" type="ORF">SDC9_170971</name>
</gene>
<reference evidence="2" key="1">
    <citation type="submission" date="2019-08" db="EMBL/GenBank/DDBJ databases">
        <authorList>
            <person name="Kucharzyk K."/>
            <person name="Murdoch R.W."/>
            <person name="Higgins S."/>
            <person name="Loffler F."/>
        </authorList>
    </citation>
    <scope>NUCLEOTIDE SEQUENCE</scope>
</reference>